<accession>A0A5E8UWJ6</accession>
<evidence type="ECO:0000313" key="2">
    <source>
        <dbReference type="Proteomes" id="UP000004703"/>
    </source>
</evidence>
<proteinExistence type="predicted"/>
<sequence length="208" mass="21206">MAAREVTGAVTTAMVAGAEAEAAVNAAAPTEITTATVMAVAVEVTAGAAKGAVADAAASAAAPLQTTTATVMVMVVAAAAKEAAANAAVVTGVAAIAGEATEAEVIAAETTLKAKPRAILEIMTTMAAIAEAQMLLMVAGRHQMTMTPTISRNNRLHQPLPHNRPLHRLKDWFQVDLSFRETARLAANLCLPARRERRSSGGGNSGRG</sequence>
<reference evidence="1 2" key="2">
    <citation type="submission" date="2013-04" db="EMBL/GenBank/DDBJ databases">
        <authorList>
            <person name="Fiebig A."/>
            <person name="Pradella S."/>
            <person name="Wagner-Doebler I."/>
        </authorList>
    </citation>
    <scope>NUCLEOTIDE SEQUENCE [LARGE SCALE GENOMIC DNA]</scope>
    <source>
        <strain evidence="2">DSM 17067 / NCIMB 14079 / DFL-11</strain>
    </source>
</reference>
<dbReference type="AlphaFoldDB" id="A0A5E8UWJ6"/>
<dbReference type="EMBL" id="ACCU02000004">
    <property type="protein sequence ID" value="RMX61798.1"/>
    <property type="molecule type" value="Genomic_DNA"/>
</dbReference>
<name>A0A5E8UWJ6_ROSAD</name>
<gene>
    <name evidence="1" type="ORF">SADFL11_00021590</name>
</gene>
<evidence type="ECO:0000313" key="1">
    <source>
        <dbReference type="EMBL" id="RMX61798.1"/>
    </source>
</evidence>
<protein>
    <submittedName>
        <fullName evidence="1">Uncharacterized protein</fullName>
    </submittedName>
</protein>
<organism evidence="1 2">
    <name type="scientific">Roseibium alexandrii (strain DSM 17067 / NCIMB 14079 / DFL-11)</name>
    <name type="common">Labrenzia alexandrii</name>
    <dbReference type="NCBI Taxonomy" id="244592"/>
    <lineage>
        <taxon>Bacteria</taxon>
        <taxon>Pseudomonadati</taxon>
        <taxon>Pseudomonadota</taxon>
        <taxon>Alphaproteobacteria</taxon>
        <taxon>Hyphomicrobiales</taxon>
        <taxon>Stappiaceae</taxon>
        <taxon>Roseibium</taxon>
    </lineage>
</organism>
<reference evidence="1 2" key="1">
    <citation type="submission" date="2008-01" db="EMBL/GenBank/DDBJ databases">
        <authorList>
            <person name="Wagner-Dobler I."/>
            <person name="Ferriera S."/>
            <person name="Johnson J."/>
            <person name="Kravitz S."/>
            <person name="Beeson K."/>
            <person name="Sutton G."/>
            <person name="Rogers Y.-H."/>
            <person name="Friedman R."/>
            <person name="Frazier M."/>
            <person name="Venter J.C."/>
        </authorList>
    </citation>
    <scope>NUCLEOTIDE SEQUENCE [LARGE SCALE GENOMIC DNA]</scope>
    <source>
        <strain evidence="2">DSM 17067 / NCIMB 14079 / DFL-11</strain>
    </source>
</reference>
<comment type="caution">
    <text evidence="1">The sequence shown here is derived from an EMBL/GenBank/DDBJ whole genome shotgun (WGS) entry which is preliminary data.</text>
</comment>
<dbReference type="Proteomes" id="UP000004703">
    <property type="component" value="Chromosome"/>
</dbReference>